<keyword evidence="10" id="KW-0865">Zymogen</keyword>
<evidence type="ECO:0000256" key="6">
    <source>
        <dbReference type="ARBA" id="ARBA00022801"/>
    </source>
</evidence>
<dbReference type="PROSITE" id="PS00118">
    <property type="entry name" value="PA2_HIS"/>
    <property type="match status" value="1"/>
</dbReference>
<dbReference type="InterPro" id="IPR033113">
    <property type="entry name" value="PLA2_histidine"/>
</dbReference>
<keyword evidence="13" id="KW-1185">Reference proteome</keyword>
<dbReference type="EMBL" id="CP092868">
    <property type="protein sequence ID" value="UYV69527.1"/>
    <property type="molecule type" value="Genomic_DNA"/>
</dbReference>
<dbReference type="PANTHER" id="PTHR12253">
    <property type="entry name" value="RH14732P"/>
    <property type="match status" value="1"/>
</dbReference>
<keyword evidence="5" id="KW-0964">Secreted</keyword>
<evidence type="ECO:0000256" key="2">
    <source>
        <dbReference type="ARBA" id="ARBA00001913"/>
    </source>
</evidence>
<evidence type="ECO:0000256" key="9">
    <source>
        <dbReference type="ARBA" id="ARBA00023098"/>
    </source>
</evidence>
<proteinExistence type="inferred from homology"/>
<protein>
    <recommendedName>
        <fullName evidence="11">Phospholipase A2-like central domain-containing protein</fullName>
    </recommendedName>
</protein>
<evidence type="ECO:0000256" key="1">
    <source>
        <dbReference type="ARBA" id="ARBA00001604"/>
    </source>
</evidence>
<keyword evidence="9" id="KW-0443">Lipid metabolism</keyword>
<dbReference type="InterPro" id="IPR036444">
    <property type="entry name" value="PLipase_A2_dom_sf"/>
</dbReference>
<accession>A0ABY6KNW6</accession>
<evidence type="ECO:0000259" key="11">
    <source>
        <dbReference type="Pfam" id="PF05826"/>
    </source>
</evidence>
<keyword evidence="7" id="KW-0106">Calcium</keyword>
<dbReference type="Proteomes" id="UP001235939">
    <property type="component" value="Chromosome 06"/>
</dbReference>
<comment type="cofactor">
    <cofactor evidence="2">
        <name>Ca(2+)</name>
        <dbReference type="ChEBI" id="CHEBI:29108"/>
    </cofactor>
</comment>
<evidence type="ECO:0000256" key="3">
    <source>
        <dbReference type="ARBA" id="ARBA00004613"/>
    </source>
</evidence>
<sequence>MITMACTTCTRDNKIRRLCAGTKWCGTGTISTDYEDLGKYREEDKCCRAHDNCNILLKAGESNYNLTNTSKYTKLHCKCDEAFMTCLRQLNTLTSNTLGDFYFNLVRNRCFDLEYPIRGCLRWES</sequence>
<dbReference type="Gene3D" id="1.20.90.10">
    <property type="entry name" value="Phospholipase A2 domain"/>
    <property type="match status" value="1"/>
</dbReference>
<evidence type="ECO:0000313" key="13">
    <source>
        <dbReference type="Proteomes" id="UP001235939"/>
    </source>
</evidence>
<gene>
    <name evidence="12" type="ORF">LAZ67_6003905</name>
</gene>
<reference evidence="12 13" key="1">
    <citation type="submission" date="2022-01" db="EMBL/GenBank/DDBJ databases">
        <title>A chromosomal length assembly of Cordylochernes scorpioides.</title>
        <authorList>
            <person name="Zeh D."/>
            <person name="Zeh J."/>
        </authorList>
    </citation>
    <scope>NUCLEOTIDE SEQUENCE [LARGE SCALE GENOMIC DNA]</scope>
    <source>
        <strain evidence="12">IN4F17</strain>
        <tissue evidence="12">Whole Body</tissue>
    </source>
</reference>
<keyword evidence="8" id="KW-0442">Lipid degradation</keyword>
<keyword evidence="6" id="KW-0378">Hydrolase</keyword>
<evidence type="ECO:0000313" key="12">
    <source>
        <dbReference type="EMBL" id="UYV69527.1"/>
    </source>
</evidence>
<dbReference type="InterPro" id="IPR016090">
    <property type="entry name" value="PLA2-like_dom"/>
</dbReference>
<feature type="domain" description="Phospholipase A2-like central" evidence="11">
    <location>
        <begin position="19"/>
        <end position="113"/>
    </location>
</feature>
<evidence type="ECO:0000256" key="4">
    <source>
        <dbReference type="ARBA" id="ARBA00009659"/>
    </source>
</evidence>
<comment type="similarity">
    <text evidence="4">Belongs to the phospholipase A2 family. Group III subfamily.</text>
</comment>
<name>A0ABY6KNW6_9ARAC</name>
<evidence type="ECO:0000256" key="8">
    <source>
        <dbReference type="ARBA" id="ARBA00022963"/>
    </source>
</evidence>
<comment type="subcellular location">
    <subcellularLocation>
        <location evidence="3">Secreted</location>
    </subcellularLocation>
</comment>
<dbReference type="SUPFAM" id="SSF48619">
    <property type="entry name" value="Phospholipase A2, PLA2"/>
    <property type="match status" value="1"/>
</dbReference>
<comment type="catalytic activity">
    <reaction evidence="1">
        <text>a 1,2-diacyl-sn-glycero-3-phosphocholine + H2O = a 1-acyl-sn-glycero-3-phosphocholine + a fatty acid + H(+)</text>
        <dbReference type="Rhea" id="RHEA:15801"/>
        <dbReference type="ChEBI" id="CHEBI:15377"/>
        <dbReference type="ChEBI" id="CHEBI:15378"/>
        <dbReference type="ChEBI" id="CHEBI:28868"/>
        <dbReference type="ChEBI" id="CHEBI:57643"/>
        <dbReference type="ChEBI" id="CHEBI:58168"/>
        <dbReference type="EC" id="3.1.1.4"/>
    </reaction>
</comment>
<evidence type="ECO:0000256" key="5">
    <source>
        <dbReference type="ARBA" id="ARBA00022525"/>
    </source>
</evidence>
<evidence type="ECO:0000256" key="10">
    <source>
        <dbReference type="ARBA" id="ARBA00023145"/>
    </source>
</evidence>
<evidence type="ECO:0000256" key="7">
    <source>
        <dbReference type="ARBA" id="ARBA00022837"/>
    </source>
</evidence>
<dbReference type="Pfam" id="PF05826">
    <property type="entry name" value="Phospholip_A2_2"/>
    <property type="match status" value="1"/>
</dbReference>
<organism evidence="12 13">
    <name type="scientific">Cordylochernes scorpioides</name>
    <dbReference type="NCBI Taxonomy" id="51811"/>
    <lineage>
        <taxon>Eukaryota</taxon>
        <taxon>Metazoa</taxon>
        <taxon>Ecdysozoa</taxon>
        <taxon>Arthropoda</taxon>
        <taxon>Chelicerata</taxon>
        <taxon>Arachnida</taxon>
        <taxon>Pseudoscorpiones</taxon>
        <taxon>Cheliferoidea</taxon>
        <taxon>Chernetidae</taxon>
        <taxon>Cordylochernes</taxon>
    </lineage>
</organism>